<sequence>MASIEGDGVQAAISGQPFDPFSVYWVYDAYSPAAEWTEPFAVLGAPLGQQWSTGWATHGALSFGRRNLSDYTYAHSRLGTGPSPLDNRNGISPTRMNETRAWEVGRHVVAQAMTFPGGTDASLLTMIDGKIDHVMTYAGGAGIGIARALIRARTPSASANLPTPVNTNALAIRGLFYAANHDRTTRLAVARWLANRYGTALTT</sequence>
<dbReference type="PATRIC" id="fig|2033.6.peg.72"/>
<name>A0A147F0V3_MICTE</name>
<evidence type="ECO:0000313" key="2">
    <source>
        <dbReference type="Proteomes" id="UP000075025"/>
    </source>
</evidence>
<dbReference type="EMBL" id="LDRT01000010">
    <property type="protein sequence ID" value="KTR96469.1"/>
    <property type="molecule type" value="Genomic_DNA"/>
</dbReference>
<dbReference type="Proteomes" id="UP000075025">
    <property type="component" value="Unassembled WGS sequence"/>
</dbReference>
<reference evidence="1 2" key="1">
    <citation type="journal article" date="2016" name="Front. Microbiol.">
        <title>Genomic Resource of Rice Seed Associated Bacteria.</title>
        <authorList>
            <person name="Midha S."/>
            <person name="Bansal K."/>
            <person name="Sharma S."/>
            <person name="Kumar N."/>
            <person name="Patil P.P."/>
            <person name="Chaudhry V."/>
            <person name="Patil P.B."/>
        </authorList>
    </citation>
    <scope>NUCLEOTIDE SEQUENCE [LARGE SCALE GENOMIC DNA]</scope>
    <source>
        <strain evidence="1 2">NS220</strain>
    </source>
</reference>
<dbReference type="AlphaFoldDB" id="A0A147F0V3"/>
<proteinExistence type="predicted"/>
<gene>
    <name evidence="1" type="ORF">NS220_01985</name>
</gene>
<protein>
    <submittedName>
        <fullName evidence="1">Uncharacterized protein</fullName>
    </submittedName>
</protein>
<organism evidence="1 2">
    <name type="scientific">Microbacterium testaceum</name>
    <name type="common">Aureobacterium testaceum</name>
    <name type="synonym">Brevibacterium testaceum</name>
    <dbReference type="NCBI Taxonomy" id="2033"/>
    <lineage>
        <taxon>Bacteria</taxon>
        <taxon>Bacillati</taxon>
        <taxon>Actinomycetota</taxon>
        <taxon>Actinomycetes</taxon>
        <taxon>Micrococcales</taxon>
        <taxon>Microbacteriaceae</taxon>
        <taxon>Microbacterium</taxon>
    </lineage>
</organism>
<evidence type="ECO:0000313" key="1">
    <source>
        <dbReference type="EMBL" id="KTR96469.1"/>
    </source>
</evidence>
<accession>A0A147F0V3</accession>
<comment type="caution">
    <text evidence="1">The sequence shown here is derived from an EMBL/GenBank/DDBJ whole genome shotgun (WGS) entry which is preliminary data.</text>
</comment>